<organism evidence="1">
    <name type="scientific">uncultured Caudovirales phage</name>
    <dbReference type="NCBI Taxonomy" id="2100421"/>
    <lineage>
        <taxon>Viruses</taxon>
        <taxon>Duplodnaviria</taxon>
        <taxon>Heunggongvirae</taxon>
        <taxon>Uroviricota</taxon>
        <taxon>Caudoviricetes</taxon>
        <taxon>Peduoviridae</taxon>
        <taxon>Maltschvirus</taxon>
        <taxon>Maltschvirus maltsch</taxon>
    </lineage>
</organism>
<name>A0A6J5M8H2_9CAUD</name>
<proteinExistence type="predicted"/>
<accession>A0A6J5M8H2</accession>
<sequence>MTQQPEALRLANELESYIGRPVCTDAAAELRRLHEENKALLSVLSDVAYGLESARIWGGMDWSYNPIHPFKYLPLRDKARAAIAEATGEST</sequence>
<reference evidence="1" key="1">
    <citation type="submission" date="2020-04" db="EMBL/GenBank/DDBJ databases">
        <authorList>
            <person name="Chiriac C."/>
            <person name="Salcher M."/>
            <person name="Ghai R."/>
            <person name="Kavagutti S V."/>
        </authorList>
    </citation>
    <scope>NUCLEOTIDE SEQUENCE</scope>
</reference>
<dbReference type="EMBL" id="LR796393">
    <property type="protein sequence ID" value="CAB4141450.1"/>
    <property type="molecule type" value="Genomic_DNA"/>
</dbReference>
<gene>
    <name evidence="1" type="ORF">UFOVP417_18</name>
</gene>
<evidence type="ECO:0000313" key="1">
    <source>
        <dbReference type="EMBL" id="CAB4141450.1"/>
    </source>
</evidence>
<protein>
    <submittedName>
        <fullName evidence="1">Uncharacterized protein</fullName>
    </submittedName>
</protein>